<dbReference type="GO" id="GO:0000793">
    <property type="term" value="C:condensed chromosome"/>
    <property type="evidence" value="ECO:0007669"/>
    <property type="project" value="TreeGrafter"/>
</dbReference>
<evidence type="ECO:0000313" key="2">
    <source>
        <dbReference type="Proteomes" id="UP000024635"/>
    </source>
</evidence>
<dbReference type="Proteomes" id="UP000024635">
    <property type="component" value="Unassembled WGS sequence"/>
</dbReference>
<name>A0A016UD73_9BILA</name>
<gene>
    <name evidence="1" type="primary">Acey_s0045.g1141</name>
    <name evidence="1" type="ORF">Y032_0045g1141</name>
</gene>
<evidence type="ECO:0008006" key="3">
    <source>
        <dbReference type="Google" id="ProtNLM"/>
    </source>
</evidence>
<dbReference type="PANTHER" id="PTHR46060">
    <property type="entry name" value="MARINER MOS1 TRANSPOSASE-LIKE PROTEIN"/>
    <property type="match status" value="1"/>
</dbReference>
<dbReference type="GO" id="GO:0000014">
    <property type="term" value="F:single-stranded DNA endodeoxyribonuclease activity"/>
    <property type="evidence" value="ECO:0007669"/>
    <property type="project" value="TreeGrafter"/>
</dbReference>
<dbReference type="GO" id="GO:0003697">
    <property type="term" value="F:single-stranded DNA binding"/>
    <property type="evidence" value="ECO:0007669"/>
    <property type="project" value="TreeGrafter"/>
</dbReference>
<dbReference type="GO" id="GO:0035861">
    <property type="term" value="C:site of double-strand break"/>
    <property type="evidence" value="ECO:0007669"/>
    <property type="project" value="TreeGrafter"/>
</dbReference>
<dbReference type="GO" id="GO:0031297">
    <property type="term" value="P:replication fork processing"/>
    <property type="evidence" value="ECO:0007669"/>
    <property type="project" value="TreeGrafter"/>
</dbReference>
<dbReference type="PANTHER" id="PTHR46060:SF2">
    <property type="entry name" value="HISTONE-LYSINE N-METHYLTRANSFERASE SETMAR"/>
    <property type="match status" value="1"/>
</dbReference>
<evidence type="ECO:0000313" key="1">
    <source>
        <dbReference type="EMBL" id="EYC12886.1"/>
    </source>
</evidence>
<dbReference type="GO" id="GO:0003690">
    <property type="term" value="F:double-stranded DNA binding"/>
    <property type="evidence" value="ECO:0007669"/>
    <property type="project" value="TreeGrafter"/>
</dbReference>
<comment type="caution">
    <text evidence="1">The sequence shown here is derived from an EMBL/GenBank/DDBJ whole genome shotgun (WGS) entry which is preliminary data.</text>
</comment>
<dbReference type="GO" id="GO:0044774">
    <property type="term" value="P:mitotic DNA integrity checkpoint signaling"/>
    <property type="evidence" value="ECO:0007669"/>
    <property type="project" value="TreeGrafter"/>
</dbReference>
<dbReference type="GO" id="GO:0015074">
    <property type="term" value="P:DNA integration"/>
    <property type="evidence" value="ECO:0007669"/>
    <property type="project" value="TreeGrafter"/>
</dbReference>
<protein>
    <recommendedName>
        <fullName evidence="3">Mos1 transposase HTH domain-containing protein</fullName>
    </recommendedName>
</protein>
<dbReference type="STRING" id="53326.A0A016UD73"/>
<dbReference type="AlphaFoldDB" id="A0A016UD73"/>
<dbReference type="InterPro" id="IPR036397">
    <property type="entry name" value="RNaseH_sf"/>
</dbReference>
<dbReference type="GO" id="GO:0042800">
    <property type="term" value="F:histone H3K4 methyltransferase activity"/>
    <property type="evidence" value="ECO:0007669"/>
    <property type="project" value="TreeGrafter"/>
</dbReference>
<dbReference type="GO" id="GO:0000729">
    <property type="term" value="P:DNA double-strand break processing"/>
    <property type="evidence" value="ECO:0007669"/>
    <property type="project" value="TreeGrafter"/>
</dbReference>
<keyword evidence="2" id="KW-1185">Reference proteome</keyword>
<organism evidence="1 2">
    <name type="scientific">Ancylostoma ceylanicum</name>
    <dbReference type="NCBI Taxonomy" id="53326"/>
    <lineage>
        <taxon>Eukaryota</taxon>
        <taxon>Metazoa</taxon>
        <taxon>Ecdysozoa</taxon>
        <taxon>Nematoda</taxon>
        <taxon>Chromadorea</taxon>
        <taxon>Rhabditida</taxon>
        <taxon>Rhabditina</taxon>
        <taxon>Rhabditomorpha</taxon>
        <taxon>Strongyloidea</taxon>
        <taxon>Ancylostomatidae</taxon>
        <taxon>Ancylostomatinae</taxon>
        <taxon>Ancylostoma</taxon>
    </lineage>
</organism>
<dbReference type="GO" id="GO:0046975">
    <property type="term" value="F:histone H3K36 methyltransferase activity"/>
    <property type="evidence" value="ECO:0007669"/>
    <property type="project" value="TreeGrafter"/>
</dbReference>
<sequence length="133" mass="15168">MGDQAPSLATCCIWYRKFRNGEESLDEAPRTGRPPTQKRSVAIANCEAQPDLSVQDIAARTQTPKSTVHDFFRTSGKVPKLPRVLPHVLSTLDKKRRVEVCTSLLNRRRTFAWIDSIVTMDEKYCSYDNAVRR</sequence>
<dbReference type="GO" id="GO:0006303">
    <property type="term" value="P:double-strand break repair via nonhomologous end joining"/>
    <property type="evidence" value="ECO:0007669"/>
    <property type="project" value="TreeGrafter"/>
</dbReference>
<proteinExistence type="predicted"/>
<dbReference type="EMBL" id="JARK01001381">
    <property type="protein sequence ID" value="EYC12886.1"/>
    <property type="molecule type" value="Genomic_DNA"/>
</dbReference>
<dbReference type="Gene3D" id="3.30.420.10">
    <property type="entry name" value="Ribonuclease H-like superfamily/Ribonuclease H"/>
    <property type="match status" value="1"/>
</dbReference>
<reference evidence="2" key="1">
    <citation type="journal article" date="2015" name="Nat. Genet.">
        <title>The genome and transcriptome of the zoonotic hookworm Ancylostoma ceylanicum identify infection-specific gene families.</title>
        <authorList>
            <person name="Schwarz E.M."/>
            <person name="Hu Y."/>
            <person name="Antoshechkin I."/>
            <person name="Miller M.M."/>
            <person name="Sternberg P.W."/>
            <person name="Aroian R.V."/>
        </authorList>
    </citation>
    <scope>NUCLEOTIDE SEQUENCE</scope>
    <source>
        <strain evidence="2">HY135</strain>
    </source>
</reference>
<dbReference type="GO" id="GO:0044547">
    <property type="term" value="F:DNA topoisomerase binding"/>
    <property type="evidence" value="ECO:0007669"/>
    <property type="project" value="TreeGrafter"/>
</dbReference>
<dbReference type="InterPro" id="IPR052709">
    <property type="entry name" value="Transposase-MT_Hybrid"/>
</dbReference>
<dbReference type="GO" id="GO:0005634">
    <property type="term" value="C:nucleus"/>
    <property type="evidence" value="ECO:0007669"/>
    <property type="project" value="TreeGrafter"/>
</dbReference>
<accession>A0A016UD73</accession>
<dbReference type="OrthoDB" id="5838246at2759"/>